<evidence type="ECO:0000256" key="7">
    <source>
        <dbReference type="SAM" id="SignalP"/>
    </source>
</evidence>
<dbReference type="RefSeq" id="WP_099563656.1">
    <property type="nucleotide sequence ID" value="NZ_JAMFLZ010000011.1"/>
</dbReference>
<sequence length="272" mass="29734">MKLKNTFIIFGLILLVSSCAENPFTGKKTMALVPNSQLFPTAFAQYDQFLTENKVVTGTKDAAMITRVGQRIAVAAERWLNANGHQGYLKDYKWEYKLVDDKTVNAWCMPGGKIVFYTGILPIAKSETGVAAIMGHEVAHALANHGQQRMSAAYLQQGVALAGNIAIKDEKSRNAFNQYYGIGSQVGVMLPFSRSHETEADKIGLYLMAVAGYNPDEASELWKRMKANSGGKAPPEILSTHPSNDSRIANLKALAPQAKAEAKKFGVTSFRE</sequence>
<evidence type="ECO:0000256" key="1">
    <source>
        <dbReference type="ARBA" id="ARBA00022670"/>
    </source>
</evidence>
<reference evidence="9" key="1">
    <citation type="submission" date="2022-05" db="EMBL/GenBank/DDBJ databases">
        <authorList>
            <person name="Park J.-S."/>
        </authorList>
    </citation>
    <scope>NUCLEOTIDE SEQUENCE</scope>
    <source>
        <strain evidence="9">2012CJ34-3</strain>
    </source>
</reference>
<gene>
    <name evidence="9" type="ORF">M3P09_16860</name>
</gene>
<keyword evidence="2" id="KW-0479">Metal-binding</keyword>
<keyword evidence="4 6" id="KW-0862">Zinc</keyword>
<dbReference type="CDD" id="cd07331">
    <property type="entry name" value="M48C_Oma1_like"/>
    <property type="match status" value="1"/>
</dbReference>
<dbReference type="Gene3D" id="3.30.2010.10">
    <property type="entry name" value="Metalloproteases ('zincins'), catalytic domain"/>
    <property type="match status" value="1"/>
</dbReference>
<comment type="cofactor">
    <cofactor evidence="6">
        <name>Zn(2+)</name>
        <dbReference type="ChEBI" id="CHEBI:29105"/>
    </cofactor>
    <text evidence="6">Binds 1 zinc ion per subunit.</text>
</comment>
<dbReference type="PROSITE" id="PS51257">
    <property type="entry name" value="PROKAR_LIPOPROTEIN"/>
    <property type="match status" value="1"/>
</dbReference>
<organism evidence="9 10">
    <name type="scientific">Jejuia spongiicola</name>
    <dbReference type="NCBI Taxonomy" id="2942207"/>
    <lineage>
        <taxon>Bacteria</taxon>
        <taxon>Pseudomonadati</taxon>
        <taxon>Bacteroidota</taxon>
        <taxon>Flavobacteriia</taxon>
        <taxon>Flavobacteriales</taxon>
        <taxon>Flavobacteriaceae</taxon>
        <taxon>Jejuia</taxon>
    </lineage>
</organism>
<evidence type="ECO:0000256" key="5">
    <source>
        <dbReference type="ARBA" id="ARBA00023049"/>
    </source>
</evidence>
<keyword evidence="3 6" id="KW-0378">Hydrolase</keyword>
<dbReference type="EMBL" id="JAMFLZ010000011">
    <property type="protein sequence ID" value="MCL6296680.1"/>
    <property type="molecule type" value="Genomic_DNA"/>
</dbReference>
<evidence type="ECO:0000313" key="10">
    <source>
        <dbReference type="Proteomes" id="UP001165381"/>
    </source>
</evidence>
<keyword evidence="10" id="KW-1185">Reference proteome</keyword>
<feature type="signal peptide" evidence="7">
    <location>
        <begin position="1"/>
        <end position="20"/>
    </location>
</feature>
<dbReference type="Proteomes" id="UP001165381">
    <property type="component" value="Unassembled WGS sequence"/>
</dbReference>
<evidence type="ECO:0000259" key="8">
    <source>
        <dbReference type="Pfam" id="PF01435"/>
    </source>
</evidence>
<feature type="domain" description="Peptidase M48" evidence="8">
    <location>
        <begin position="89"/>
        <end position="254"/>
    </location>
</feature>
<accession>A0ABT0QL51</accession>
<name>A0ABT0QL51_9FLAO</name>
<comment type="caution">
    <text evidence="9">The sequence shown here is derived from an EMBL/GenBank/DDBJ whole genome shotgun (WGS) entry which is preliminary data.</text>
</comment>
<comment type="similarity">
    <text evidence="6">Belongs to the peptidase M48 family.</text>
</comment>
<dbReference type="PANTHER" id="PTHR22726">
    <property type="entry name" value="METALLOENDOPEPTIDASE OMA1"/>
    <property type="match status" value="1"/>
</dbReference>
<keyword evidence="7" id="KW-0732">Signal</keyword>
<dbReference type="Pfam" id="PF01435">
    <property type="entry name" value="Peptidase_M48"/>
    <property type="match status" value="1"/>
</dbReference>
<evidence type="ECO:0000313" key="9">
    <source>
        <dbReference type="EMBL" id="MCL6296680.1"/>
    </source>
</evidence>
<evidence type="ECO:0000256" key="3">
    <source>
        <dbReference type="ARBA" id="ARBA00022801"/>
    </source>
</evidence>
<keyword evidence="5 6" id="KW-0482">Metalloprotease</keyword>
<dbReference type="InterPro" id="IPR051156">
    <property type="entry name" value="Mito/Outer_Membr_Metalloprot"/>
</dbReference>
<dbReference type="InterPro" id="IPR001915">
    <property type="entry name" value="Peptidase_M48"/>
</dbReference>
<protein>
    <submittedName>
        <fullName evidence="9">M48 family metallopeptidase</fullName>
    </submittedName>
</protein>
<evidence type="ECO:0000256" key="4">
    <source>
        <dbReference type="ARBA" id="ARBA00022833"/>
    </source>
</evidence>
<dbReference type="PANTHER" id="PTHR22726:SF1">
    <property type="entry name" value="METALLOENDOPEPTIDASE OMA1, MITOCHONDRIAL"/>
    <property type="match status" value="1"/>
</dbReference>
<keyword evidence="1 6" id="KW-0645">Protease</keyword>
<feature type="chain" id="PRO_5046662672" evidence="7">
    <location>
        <begin position="21"/>
        <end position="272"/>
    </location>
</feature>
<evidence type="ECO:0000256" key="6">
    <source>
        <dbReference type="RuleBase" id="RU003983"/>
    </source>
</evidence>
<evidence type="ECO:0000256" key="2">
    <source>
        <dbReference type="ARBA" id="ARBA00022723"/>
    </source>
</evidence>
<proteinExistence type="inferred from homology"/>